<dbReference type="InterPro" id="IPR038938">
    <property type="entry name" value="D27-like"/>
</dbReference>
<gene>
    <name evidence="2" type="ordered locus">Cyast_1955</name>
</gene>
<keyword evidence="3" id="KW-1185">Reference proteome</keyword>
<evidence type="ECO:0000313" key="3">
    <source>
        <dbReference type="Proteomes" id="UP000010483"/>
    </source>
</evidence>
<dbReference type="AlphaFoldDB" id="K9YP66"/>
<dbReference type="GO" id="GO:1901601">
    <property type="term" value="P:strigolactone biosynthetic process"/>
    <property type="evidence" value="ECO:0007669"/>
    <property type="project" value="TreeGrafter"/>
</dbReference>
<dbReference type="GO" id="GO:0005506">
    <property type="term" value="F:iron ion binding"/>
    <property type="evidence" value="ECO:0007669"/>
    <property type="project" value="InterPro"/>
</dbReference>
<reference evidence="3" key="1">
    <citation type="journal article" date="2013" name="Proc. Natl. Acad. Sci. U.S.A.">
        <title>Improving the coverage of the cyanobacterial phylum using diversity-driven genome sequencing.</title>
        <authorList>
            <person name="Shih P.M."/>
            <person name="Wu D."/>
            <person name="Latifi A."/>
            <person name="Axen S.D."/>
            <person name="Fewer D.P."/>
            <person name="Talla E."/>
            <person name="Calteau A."/>
            <person name="Cai F."/>
            <person name="Tandeau de Marsac N."/>
            <person name="Rippka R."/>
            <person name="Herdman M."/>
            <person name="Sivonen K."/>
            <person name="Coursin T."/>
            <person name="Laurent T."/>
            <person name="Goodwin L."/>
            <person name="Nolan M."/>
            <person name="Davenport K.W."/>
            <person name="Han C.S."/>
            <person name="Rubin E.M."/>
            <person name="Eisen J.A."/>
            <person name="Woyke T."/>
            <person name="Gugger M."/>
            <person name="Kerfeld C.A."/>
        </authorList>
    </citation>
    <scope>NUCLEOTIDE SEQUENCE [LARGE SCALE GENOMIC DNA]</scope>
    <source>
        <strain evidence="3">ATCC 29140 / PCC 7202</strain>
    </source>
</reference>
<dbReference type="Proteomes" id="UP000010483">
    <property type="component" value="Chromosome"/>
</dbReference>
<dbReference type="eggNOG" id="ENOG502ZAR9">
    <property type="taxonomic scope" value="Bacteria"/>
</dbReference>
<name>K9YP66_CYASC</name>
<feature type="domain" description="Beta-carotene isomerase D27-like C-terminal" evidence="1">
    <location>
        <begin position="107"/>
        <end position="193"/>
    </location>
</feature>
<organism evidence="2 3">
    <name type="scientific">Cyanobacterium stanieri (strain ATCC 29140 / PCC 7202)</name>
    <dbReference type="NCBI Taxonomy" id="292563"/>
    <lineage>
        <taxon>Bacteria</taxon>
        <taxon>Bacillati</taxon>
        <taxon>Cyanobacteriota</taxon>
        <taxon>Cyanophyceae</taxon>
        <taxon>Oscillatoriophycideae</taxon>
        <taxon>Chroococcales</taxon>
        <taxon>Geminocystaceae</taxon>
        <taxon>Cyanobacterium</taxon>
    </lineage>
</organism>
<protein>
    <recommendedName>
        <fullName evidence="1">Beta-carotene isomerase D27-like C-terminal domain-containing protein</fullName>
    </recommendedName>
</protein>
<dbReference type="EMBL" id="CP003940">
    <property type="protein sequence ID" value="AFZ47908.1"/>
    <property type="molecule type" value="Genomic_DNA"/>
</dbReference>
<dbReference type="KEGG" id="csn:Cyast_1955"/>
<dbReference type="PATRIC" id="fig|292563.3.peg.2045"/>
<accession>K9YP66</accession>
<dbReference type="Pfam" id="PF13225">
    <property type="entry name" value="D27-like_C"/>
    <property type="match status" value="1"/>
</dbReference>
<dbReference type="HOGENOM" id="CLU_076741_2_0_3"/>
<dbReference type="PANTHER" id="PTHR33591">
    <property type="entry name" value="BETA-CAROTENE ISOMERASE D27"/>
    <property type="match status" value="1"/>
</dbReference>
<evidence type="ECO:0000259" key="1">
    <source>
        <dbReference type="Pfam" id="PF13225"/>
    </source>
</evidence>
<dbReference type="GO" id="GO:0016859">
    <property type="term" value="F:cis-trans isomerase activity"/>
    <property type="evidence" value="ECO:0007669"/>
    <property type="project" value="TreeGrafter"/>
</dbReference>
<dbReference type="BioCyc" id="CSTA292563:G1353-1962-MONOMER"/>
<dbReference type="PANTHER" id="PTHR33591:SF1">
    <property type="entry name" value="BETA-CAROTENE ISOMERASE D27, CHLOROPLASTIC"/>
    <property type="match status" value="1"/>
</dbReference>
<evidence type="ECO:0000313" key="2">
    <source>
        <dbReference type="EMBL" id="AFZ47908.1"/>
    </source>
</evidence>
<proteinExistence type="predicted"/>
<sequence length="229" mass="26134">MNLREKNTTTKTIYKDNIIDRLFIALFCRKMEKALGAKTNLKGYDGFVDLSQKIMKGRNPQQQQDLVAVILKSLVPSPVLYLTRTFVPANKWVCEANAWFAKVLFPWLVGICELREVEIETENNQKTIQNSGVHIKKCRYLENSGCVAMCINMCKLPTQKFFTESFGIPVTMTPNFEDFSCEMVFGQNPPPLNQEECSRQPCLQEICDTAVTSSTIKNLAPCPKIYREE</sequence>
<dbReference type="InterPro" id="IPR025114">
    <property type="entry name" value="D27-like_C"/>
</dbReference>
<dbReference type="STRING" id="292563.Cyast_1955"/>